<dbReference type="GO" id="GO:0016042">
    <property type="term" value="P:lipid catabolic process"/>
    <property type="evidence" value="ECO:0007669"/>
    <property type="project" value="UniProtKB-UniRule"/>
</dbReference>
<proteinExistence type="predicted"/>
<dbReference type="Pfam" id="PF11815">
    <property type="entry name" value="DUF3336"/>
    <property type="match status" value="1"/>
</dbReference>
<feature type="compositionally biased region" description="Basic and acidic residues" evidence="5">
    <location>
        <begin position="569"/>
        <end position="586"/>
    </location>
</feature>
<comment type="caution">
    <text evidence="4">Lacks conserved residue(s) required for the propagation of feature annotation.</text>
</comment>
<dbReference type="InterPro" id="IPR021771">
    <property type="entry name" value="Triacylglycerol_lipase_N"/>
</dbReference>
<keyword evidence="8" id="KW-1185">Reference proteome</keyword>
<evidence type="ECO:0000256" key="4">
    <source>
        <dbReference type="PROSITE-ProRule" id="PRU01161"/>
    </source>
</evidence>
<evidence type="ECO:0000256" key="3">
    <source>
        <dbReference type="ARBA" id="ARBA00023098"/>
    </source>
</evidence>
<dbReference type="PANTHER" id="PTHR14226">
    <property type="entry name" value="NEUROPATHY TARGET ESTERASE/SWISS CHEESE D.MELANOGASTER"/>
    <property type="match status" value="1"/>
</dbReference>
<gene>
    <name evidence="7" type="ORF">BDA99DRAFT_539591</name>
</gene>
<dbReference type="InterPro" id="IPR050301">
    <property type="entry name" value="NTE"/>
</dbReference>
<name>A0AAD5PC04_9FUNG</name>
<feature type="domain" description="PNPLA" evidence="6">
    <location>
        <begin position="202"/>
        <end position="397"/>
    </location>
</feature>
<evidence type="ECO:0000256" key="1">
    <source>
        <dbReference type="ARBA" id="ARBA00022801"/>
    </source>
</evidence>
<keyword evidence="3 4" id="KW-0443">Lipid metabolism</keyword>
<evidence type="ECO:0000313" key="8">
    <source>
        <dbReference type="Proteomes" id="UP001209540"/>
    </source>
</evidence>
<dbReference type="GO" id="GO:0004806">
    <property type="term" value="F:triacylglycerol lipase activity"/>
    <property type="evidence" value="ECO:0007669"/>
    <property type="project" value="InterPro"/>
</dbReference>
<comment type="caution">
    <text evidence="7">The sequence shown here is derived from an EMBL/GenBank/DDBJ whole genome shotgun (WGS) entry which is preliminary data.</text>
</comment>
<feature type="active site" description="Nucleophile" evidence="4">
    <location>
        <position position="235"/>
    </location>
</feature>
<dbReference type="InterPro" id="IPR016035">
    <property type="entry name" value="Acyl_Trfase/lysoPLipase"/>
</dbReference>
<keyword evidence="7" id="KW-0808">Transferase</keyword>
<reference evidence="7" key="2">
    <citation type="submission" date="2023-02" db="EMBL/GenBank/DDBJ databases">
        <authorList>
            <consortium name="DOE Joint Genome Institute"/>
            <person name="Mondo S.J."/>
            <person name="Chang Y."/>
            <person name="Wang Y."/>
            <person name="Ahrendt S."/>
            <person name="Andreopoulos W."/>
            <person name="Barry K."/>
            <person name="Beard J."/>
            <person name="Benny G.L."/>
            <person name="Blankenship S."/>
            <person name="Bonito G."/>
            <person name="Cuomo C."/>
            <person name="Desiro A."/>
            <person name="Gervers K.A."/>
            <person name="Hundley H."/>
            <person name="Kuo A."/>
            <person name="LaButti K."/>
            <person name="Lang B.F."/>
            <person name="Lipzen A."/>
            <person name="O'Donnell K."/>
            <person name="Pangilinan J."/>
            <person name="Reynolds N."/>
            <person name="Sandor L."/>
            <person name="Smith M.W."/>
            <person name="Tsang A."/>
            <person name="Grigoriev I.V."/>
            <person name="Stajich J.E."/>
            <person name="Spatafora J.W."/>
        </authorList>
    </citation>
    <scope>NUCLEOTIDE SEQUENCE</scope>
    <source>
        <strain evidence="7">RSA 2281</strain>
    </source>
</reference>
<evidence type="ECO:0000259" key="6">
    <source>
        <dbReference type="PROSITE" id="PS51635"/>
    </source>
</evidence>
<dbReference type="InterPro" id="IPR002641">
    <property type="entry name" value="PNPLA_dom"/>
</dbReference>
<dbReference type="GO" id="GO:0006641">
    <property type="term" value="P:triglyceride metabolic process"/>
    <property type="evidence" value="ECO:0007669"/>
    <property type="project" value="UniProtKB-ARBA"/>
</dbReference>
<accession>A0AAD5PC04</accession>
<evidence type="ECO:0000256" key="5">
    <source>
        <dbReference type="SAM" id="MobiDB-lite"/>
    </source>
</evidence>
<dbReference type="SUPFAM" id="SSF52151">
    <property type="entry name" value="FabD/lysophospholipase-like"/>
    <property type="match status" value="1"/>
</dbReference>
<keyword evidence="1 4" id="KW-0378">Hydrolase</keyword>
<keyword evidence="2 4" id="KW-0442">Lipid degradation</keyword>
<dbReference type="Proteomes" id="UP001209540">
    <property type="component" value="Unassembled WGS sequence"/>
</dbReference>
<evidence type="ECO:0000313" key="7">
    <source>
        <dbReference type="EMBL" id="KAI9256524.1"/>
    </source>
</evidence>
<dbReference type="PANTHER" id="PTHR14226:SF10">
    <property type="entry name" value="TRIACYLGLYCEROL LIPASE 4-RELATED"/>
    <property type="match status" value="1"/>
</dbReference>
<feature type="region of interest" description="Disordered" evidence="5">
    <location>
        <begin position="548"/>
        <end position="615"/>
    </location>
</feature>
<dbReference type="GO" id="GO:0016740">
    <property type="term" value="F:transferase activity"/>
    <property type="evidence" value="ECO:0007669"/>
    <property type="project" value="UniProtKB-KW"/>
</dbReference>
<feature type="short sequence motif" description="GXGXXG" evidence="4">
    <location>
        <begin position="206"/>
        <end position="211"/>
    </location>
</feature>
<reference evidence="7" key="1">
    <citation type="journal article" date="2022" name="IScience">
        <title>Evolution of zygomycete secretomes and the origins of terrestrial fungal ecologies.</title>
        <authorList>
            <person name="Chang Y."/>
            <person name="Wang Y."/>
            <person name="Mondo S."/>
            <person name="Ahrendt S."/>
            <person name="Andreopoulos W."/>
            <person name="Barry K."/>
            <person name="Beard J."/>
            <person name="Benny G.L."/>
            <person name="Blankenship S."/>
            <person name="Bonito G."/>
            <person name="Cuomo C."/>
            <person name="Desiro A."/>
            <person name="Gervers K.A."/>
            <person name="Hundley H."/>
            <person name="Kuo A."/>
            <person name="LaButti K."/>
            <person name="Lang B.F."/>
            <person name="Lipzen A."/>
            <person name="O'Donnell K."/>
            <person name="Pangilinan J."/>
            <person name="Reynolds N."/>
            <person name="Sandor L."/>
            <person name="Smith M.E."/>
            <person name="Tsang A."/>
            <person name="Grigoriev I.V."/>
            <person name="Stajich J.E."/>
            <person name="Spatafora J.W."/>
        </authorList>
    </citation>
    <scope>NUCLEOTIDE SEQUENCE</scope>
    <source>
        <strain evidence="7">RSA 2281</strain>
    </source>
</reference>
<feature type="compositionally biased region" description="Basic and acidic residues" evidence="5">
    <location>
        <begin position="597"/>
        <end position="615"/>
    </location>
</feature>
<evidence type="ECO:0000256" key="2">
    <source>
        <dbReference type="ARBA" id="ARBA00022963"/>
    </source>
</evidence>
<dbReference type="AlphaFoldDB" id="A0AAD5PC04"/>
<organism evidence="7 8">
    <name type="scientific">Phascolomyces articulosus</name>
    <dbReference type="NCBI Taxonomy" id="60185"/>
    <lineage>
        <taxon>Eukaryota</taxon>
        <taxon>Fungi</taxon>
        <taxon>Fungi incertae sedis</taxon>
        <taxon>Mucoromycota</taxon>
        <taxon>Mucoromycotina</taxon>
        <taxon>Mucoromycetes</taxon>
        <taxon>Mucorales</taxon>
        <taxon>Lichtheimiaceae</taxon>
        <taxon>Phascolomyces</taxon>
    </lineage>
</organism>
<feature type="active site" description="Proton acceptor" evidence="4">
    <location>
        <position position="384"/>
    </location>
</feature>
<sequence>MNPDDKENNNSNNNNSNAWTMALSDNMTTPVVSNISSIACDVVSFWSNKLYDQLINPTNPKAYYNHLLKVATNYEQWAEAAAILDDIEGLDAWKRDPADKEYDWELIQTRLQQLRRVRETTQSQSAMIFALRTSLSRNLGDMGNSKLYSHTRIGTKTLISSYIDEVVRQLNWVCDEPSPDLDLRAKHEFFMTIRQSFGRTALLLSGGGTLGLNHLGVLKCLHSARLLPRIISGASSGSIMAAMLCTKTDDEIPYMFNPTGIQLDVFERKGEPDTPWMRLQRLVSKGQLYDLEILQDAMRNNLGDITFQEAFNRTRWILNITVSSSTVYDMPRLLNYLTAPNVLIWSAVAVSCSVPFFYGSSQLYAKDKNGNIVPWNPSEQLYIDGSVDNDLPMNKLSELFNVNHFIVCQVNPHVIPFLPKTNSSSRAREAASFCMHMAKSEIQHRCTQLTELGVVPSFFNKVQSIISQKYSGDITIIPEVSYGDFLKVLSNPTNDVVMDSIIRGERATWPKISIIKNHLQIELTIDAILYRLRLRRLAELPFNTGNTSVPLITSKSSTTTSRPTLENRASSHLDVPRGKTNRERISTQRGLAMTAETNKEENGHTNHDIDDNNNK</sequence>
<dbReference type="EMBL" id="JAIXMP010000021">
    <property type="protein sequence ID" value="KAI9256524.1"/>
    <property type="molecule type" value="Genomic_DNA"/>
</dbReference>
<dbReference type="Pfam" id="PF01734">
    <property type="entry name" value="Patatin"/>
    <property type="match status" value="1"/>
</dbReference>
<protein>
    <submittedName>
        <fullName evidence="7">Acyl transferase/acyl hydrolase/lysophospholipase</fullName>
    </submittedName>
</protein>
<dbReference type="Gene3D" id="3.40.1090.10">
    <property type="entry name" value="Cytosolic phospholipase A2 catalytic domain"/>
    <property type="match status" value="2"/>
</dbReference>
<dbReference type="PROSITE" id="PS51635">
    <property type="entry name" value="PNPLA"/>
    <property type="match status" value="1"/>
</dbReference>
<feature type="short sequence motif" description="GXSXG" evidence="4">
    <location>
        <begin position="233"/>
        <end position="237"/>
    </location>
</feature>